<feature type="compositionally biased region" description="Basic and acidic residues" evidence="4">
    <location>
        <begin position="1"/>
        <end position="25"/>
    </location>
</feature>
<sequence length="289" mass="32211">MADTERCVGAEDLDRQRDRDDEHGDASMVEPLDNTTKKKKKRKKKRIVVGVASDGEINKVALVGTGEKNAGPKILEENEYVERLGRIIRRDFFPDAVKSDDADTLNALEDNKYGVDGFQRMYTTEDNASFEVLQEKGIQEKRKKFAWAKLEDKKSTNQLLLGDKVYSTSEQLEKEALKRADTGKVINHAGTRLFEHATSSSYSVSSGATKVTDFDSGIPTINGYSLVTEPRTETNFKVKKRSRREELGIDLGRKVEQQKGAKVARASRKPGGLSNAGISLAEKLLKRAK</sequence>
<feature type="region of interest" description="Disordered" evidence="4">
    <location>
        <begin position="1"/>
        <end position="44"/>
    </location>
</feature>
<evidence type="ECO:0000256" key="2">
    <source>
        <dbReference type="ARBA" id="ARBA00009072"/>
    </source>
</evidence>
<comment type="similarity">
    <text evidence="2">Belongs to the ESS2 family.</text>
</comment>
<dbReference type="GO" id="GO:0071013">
    <property type="term" value="C:catalytic step 2 spliceosome"/>
    <property type="evidence" value="ECO:0007669"/>
    <property type="project" value="TreeGrafter"/>
</dbReference>
<evidence type="ECO:0000256" key="4">
    <source>
        <dbReference type="SAM" id="MobiDB-lite"/>
    </source>
</evidence>
<keyword evidence="3" id="KW-0539">Nucleus</keyword>
<dbReference type="PANTHER" id="PTHR12940:SF0">
    <property type="entry name" value="SPLICING FACTOR ESS-2 HOMOLOG"/>
    <property type="match status" value="1"/>
</dbReference>
<accession>A0A7S2RX56</accession>
<comment type="subcellular location">
    <subcellularLocation>
        <location evidence="1">Nucleus</location>
    </subcellularLocation>
</comment>
<dbReference type="InterPro" id="IPR019148">
    <property type="entry name" value="Nuclear_protein_DGCR14_ESS-2"/>
</dbReference>
<dbReference type="PANTHER" id="PTHR12940">
    <property type="entry name" value="ES-2 PROTEIN - RELATED"/>
    <property type="match status" value="1"/>
</dbReference>
<reference evidence="5" key="1">
    <citation type="submission" date="2021-01" db="EMBL/GenBank/DDBJ databases">
        <authorList>
            <person name="Corre E."/>
            <person name="Pelletier E."/>
            <person name="Niang G."/>
            <person name="Scheremetjew M."/>
            <person name="Finn R."/>
            <person name="Kale V."/>
            <person name="Holt S."/>
            <person name="Cochrane G."/>
            <person name="Meng A."/>
            <person name="Brown T."/>
            <person name="Cohen L."/>
        </authorList>
    </citation>
    <scope>NUCLEOTIDE SEQUENCE</scope>
    <source>
        <strain evidence="5">NY070348D</strain>
    </source>
</reference>
<dbReference type="EMBL" id="HBHK01012713">
    <property type="protein sequence ID" value="CAD9683240.1"/>
    <property type="molecule type" value="Transcribed_RNA"/>
</dbReference>
<evidence type="ECO:0000256" key="1">
    <source>
        <dbReference type="ARBA" id="ARBA00004123"/>
    </source>
</evidence>
<evidence type="ECO:0000313" key="5">
    <source>
        <dbReference type="EMBL" id="CAD9683240.1"/>
    </source>
</evidence>
<dbReference type="AlphaFoldDB" id="A0A7S2RX56"/>
<evidence type="ECO:0000256" key="3">
    <source>
        <dbReference type="ARBA" id="ARBA00023242"/>
    </source>
</evidence>
<proteinExistence type="inferred from homology"/>
<organism evidence="5">
    <name type="scientific">Mucochytrium quahogii</name>
    <dbReference type="NCBI Taxonomy" id="96639"/>
    <lineage>
        <taxon>Eukaryota</taxon>
        <taxon>Sar</taxon>
        <taxon>Stramenopiles</taxon>
        <taxon>Bigyra</taxon>
        <taxon>Labyrinthulomycetes</taxon>
        <taxon>Thraustochytrida</taxon>
        <taxon>Thraustochytriidae</taxon>
        <taxon>Mucochytrium</taxon>
    </lineage>
</organism>
<name>A0A7S2RX56_9STRA</name>
<dbReference type="Pfam" id="PF09751">
    <property type="entry name" value="Es2"/>
    <property type="match status" value="1"/>
</dbReference>
<protein>
    <submittedName>
        <fullName evidence="5">Uncharacterized protein</fullName>
    </submittedName>
</protein>
<gene>
    <name evidence="5" type="ORF">QSP1433_LOCUS8004</name>
</gene>